<dbReference type="RefSeq" id="WP_245372897.1">
    <property type="nucleotide sequence ID" value="NZ_JAGIOO010000001.1"/>
</dbReference>
<gene>
    <name evidence="4" type="ORF">JOF53_005926</name>
</gene>
<sequence length="373" mass="38975">MTGEHRADDTPTPPTGFTPPPHTQPHTGLPGAPPLADPASTPGPRSADLPLPPPVAVLPGAATPPPHVVLPEPQPGPPAALPGTPAHPPTQPTADQALSGPPGPVPPGSPSWAAYSAPMRGVDHNLDPHLHPRYHEAQQAAATRLNLHWGISAFVLGYLLFHVAGLLIAALSAGHFRGFDADTPILGPLLLLSFAPNLFLGLVPAVASWWKGAGPRRDFGLVPTLRDIKVGLACGAVSIGLGFGINLVVLRLRGDAESAAGLPLHQDKSIWLFLFALFLFLGAPLTEELLTRGALWGALEQYRVPRYAILALTALVFSLMHQEPDRTVALFAQGAAMGWARMLTGRVGASIVAHAVNNLLPALIVFFGIAGTS</sequence>
<comment type="caution">
    <text evidence="4">The sequence shown here is derived from an EMBL/GenBank/DDBJ whole genome shotgun (WGS) entry which is preliminary data.</text>
</comment>
<keyword evidence="4" id="KW-0645">Protease</keyword>
<feature type="transmembrane region" description="Helical" evidence="2">
    <location>
        <begin position="302"/>
        <end position="321"/>
    </location>
</feature>
<proteinExistence type="predicted"/>
<keyword evidence="5" id="KW-1185">Reference proteome</keyword>
<evidence type="ECO:0000259" key="3">
    <source>
        <dbReference type="Pfam" id="PF02517"/>
    </source>
</evidence>
<dbReference type="InterPro" id="IPR003675">
    <property type="entry name" value="Rce1/LyrA-like_dom"/>
</dbReference>
<feature type="transmembrane region" description="Helical" evidence="2">
    <location>
        <begin position="185"/>
        <end position="210"/>
    </location>
</feature>
<dbReference type="GO" id="GO:0006508">
    <property type="term" value="P:proteolysis"/>
    <property type="evidence" value="ECO:0007669"/>
    <property type="project" value="UniProtKB-KW"/>
</dbReference>
<dbReference type="Pfam" id="PF02517">
    <property type="entry name" value="Rce1-like"/>
    <property type="match status" value="1"/>
</dbReference>
<organism evidence="4 5">
    <name type="scientific">Crossiella equi</name>
    <dbReference type="NCBI Taxonomy" id="130796"/>
    <lineage>
        <taxon>Bacteria</taxon>
        <taxon>Bacillati</taxon>
        <taxon>Actinomycetota</taxon>
        <taxon>Actinomycetes</taxon>
        <taxon>Pseudonocardiales</taxon>
        <taxon>Pseudonocardiaceae</taxon>
        <taxon>Crossiella</taxon>
    </lineage>
</organism>
<evidence type="ECO:0000256" key="1">
    <source>
        <dbReference type="SAM" id="MobiDB-lite"/>
    </source>
</evidence>
<protein>
    <submittedName>
        <fullName evidence="4">Membrane protease YdiL (CAAX protease family)</fullName>
    </submittedName>
</protein>
<keyword evidence="4" id="KW-0378">Hydrolase</keyword>
<keyword evidence="2" id="KW-1133">Transmembrane helix</keyword>
<dbReference type="EMBL" id="JAGIOO010000001">
    <property type="protein sequence ID" value="MBP2477054.1"/>
    <property type="molecule type" value="Genomic_DNA"/>
</dbReference>
<feature type="domain" description="CAAX prenyl protease 2/Lysostaphin resistance protein A-like" evidence="3">
    <location>
        <begin position="270"/>
        <end position="360"/>
    </location>
</feature>
<accession>A0ABS5ALF8</accession>
<reference evidence="4 5" key="1">
    <citation type="submission" date="2021-03" db="EMBL/GenBank/DDBJ databases">
        <title>Sequencing the genomes of 1000 actinobacteria strains.</title>
        <authorList>
            <person name="Klenk H.-P."/>
        </authorList>
    </citation>
    <scope>NUCLEOTIDE SEQUENCE [LARGE SCALE GENOMIC DNA]</scope>
    <source>
        <strain evidence="4 5">DSM 44580</strain>
    </source>
</reference>
<feature type="compositionally biased region" description="Pro residues" evidence="1">
    <location>
        <begin position="50"/>
        <end position="91"/>
    </location>
</feature>
<feature type="region of interest" description="Disordered" evidence="1">
    <location>
        <begin position="1"/>
        <end position="114"/>
    </location>
</feature>
<evidence type="ECO:0000256" key="2">
    <source>
        <dbReference type="SAM" id="Phobius"/>
    </source>
</evidence>
<feature type="transmembrane region" description="Helical" evidence="2">
    <location>
        <begin position="153"/>
        <end position="173"/>
    </location>
</feature>
<evidence type="ECO:0000313" key="4">
    <source>
        <dbReference type="EMBL" id="MBP2477054.1"/>
    </source>
</evidence>
<dbReference type="GO" id="GO:0008233">
    <property type="term" value="F:peptidase activity"/>
    <property type="evidence" value="ECO:0007669"/>
    <property type="project" value="UniProtKB-KW"/>
</dbReference>
<name>A0ABS5ALF8_9PSEU</name>
<feature type="compositionally biased region" description="Pro residues" evidence="1">
    <location>
        <begin position="11"/>
        <end position="23"/>
    </location>
</feature>
<feature type="transmembrane region" description="Helical" evidence="2">
    <location>
        <begin position="351"/>
        <end position="370"/>
    </location>
</feature>
<feature type="transmembrane region" description="Helical" evidence="2">
    <location>
        <begin position="270"/>
        <end position="290"/>
    </location>
</feature>
<keyword evidence="2" id="KW-0472">Membrane</keyword>
<feature type="transmembrane region" description="Helical" evidence="2">
    <location>
        <begin position="230"/>
        <end position="250"/>
    </location>
</feature>
<keyword evidence="2" id="KW-0812">Transmembrane</keyword>
<dbReference type="Proteomes" id="UP001519363">
    <property type="component" value="Unassembled WGS sequence"/>
</dbReference>
<evidence type="ECO:0000313" key="5">
    <source>
        <dbReference type="Proteomes" id="UP001519363"/>
    </source>
</evidence>